<proteinExistence type="predicted"/>
<accession>A0A8X6Q1P3</accession>
<reference evidence="1" key="1">
    <citation type="submission" date="2020-08" db="EMBL/GenBank/DDBJ databases">
        <title>Multicomponent nature underlies the extraordinary mechanical properties of spider dragline silk.</title>
        <authorList>
            <person name="Kono N."/>
            <person name="Nakamura H."/>
            <person name="Mori M."/>
            <person name="Yoshida Y."/>
            <person name="Ohtoshi R."/>
            <person name="Malay A.D."/>
            <person name="Moran D.A.P."/>
            <person name="Tomita M."/>
            <person name="Numata K."/>
            <person name="Arakawa K."/>
        </authorList>
    </citation>
    <scope>NUCLEOTIDE SEQUENCE</scope>
</reference>
<name>A0A8X6Q1P3_NEPPI</name>
<dbReference type="AlphaFoldDB" id="A0A8X6Q1P3"/>
<protein>
    <submittedName>
        <fullName evidence="1">Uncharacterized protein</fullName>
    </submittedName>
</protein>
<evidence type="ECO:0000313" key="1">
    <source>
        <dbReference type="EMBL" id="GFU00897.1"/>
    </source>
</evidence>
<sequence length="83" mass="9502">MTVLELRTLIKQDSRVFCCGSVDPRPHPINARHLFCFTRSREKAEEPILLRCLSKTSPILSKKAMSVVRKGRITLEEQHVADL</sequence>
<evidence type="ECO:0000313" key="2">
    <source>
        <dbReference type="Proteomes" id="UP000887013"/>
    </source>
</evidence>
<comment type="caution">
    <text evidence="1">The sequence shown here is derived from an EMBL/GenBank/DDBJ whole genome shotgun (WGS) entry which is preliminary data.</text>
</comment>
<gene>
    <name evidence="1" type="ORF">NPIL_401061</name>
</gene>
<organism evidence="1 2">
    <name type="scientific">Nephila pilipes</name>
    <name type="common">Giant wood spider</name>
    <name type="synonym">Nephila maculata</name>
    <dbReference type="NCBI Taxonomy" id="299642"/>
    <lineage>
        <taxon>Eukaryota</taxon>
        <taxon>Metazoa</taxon>
        <taxon>Ecdysozoa</taxon>
        <taxon>Arthropoda</taxon>
        <taxon>Chelicerata</taxon>
        <taxon>Arachnida</taxon>
        <taxon>Araneae</taxon>
        <taxon>Araneomorphae</taxon>
        <taxon>Entelegynae</taxon>
        <taxon>Araneoidea</taxon>
        <taxon>Nephilidae</taxon>
        <taxon>Nephila</taxon>
    </lineage>
</organism>
<dbReference type="Proteomes" id="UP000887013">
    <property type="component" value="Unassembled WGS sequence"/>
</dbReference>
<dbReference type="EMBL" id="BMAW01122881">
    <property type="protein sequence ID" value="GFU00897.1"/>
    <property type="molecule type" value="Genomic_DNA"/>
</dbReference>
<keyword evidence="2" id="KW-1185">Reference proteome</keyword>